<dbReference type="Pfam" id="PF00990">
    <property type="entry name" value="GGDEF"/>
    <property type="match status" value="1"/>
</dbReference>
<dbReference type="SUPFAM" id="SSF55073">
    <property type="entry name" value="Nucleotide cyclase"/>
    <property type="match status" value="1"/>
</dbReference>
<comment type="caution">
    <text evidence="2">The sequence shown here is derived from an EMBL/GenBank/DDBJ whole genome shotgun (WGS) entry which is preliminary data.</text>
</comment>
<dbReference type="PROSITE" id="PS50883">
    <property type="entry name" value="EAL"/>
    <property type="match status" value="1"/>
</dbReference>
<dbReference type="PANTHER" id="PTHR33121">
    <property type="entry name" value="CYCLIC DI-GMP PHOSPHODIESTERASE PDEF"/>
    <property type="match status" value="1"/>
</dbReference>
<dbReference type="InterPro" id="IPR000160">
    <property type="entry name" value="GGDEF_dom"/>
</dbReference>
<organism evidence="2 3">
    <name type="scientific">Vibrio eleionomae</name>
    <dbReference type="NCBI Taxonomy" id="2653505"/>
    <lineage>
        <taxon>Bacteria</taxon>
        <taxon>Pseudomonadati</taxon>
        <taxon>Pseudomonadota</taxon>
        <taxon>Gammaproteobacteria</taxon>
        <taxon>Vibrionales</taxon>
        <taxon>Vibrionaceae</taxon>
        <taxon>Vibrio</taxon>
    </lineage>
</organism>
<dbReference type="CDD" id="cd01948">
    <property type="entry name" value="EAL"/>
    <property type="match status" value="1"/>
</dbReference>
<dbReference type="SUPFAM" id="SSF141868">
    <property type="entry name" value="EAL domain-like"/>
    <property type="match status" value="1"/>
</dbReference>
<protein>
    <submittedName>
        <fullName evidence="2">EAL domain-containing protein</fullName>
    </submittedName>
</protein>
<dbReference type="Pfam" id="PF08495">
    <property type="entry name" value="FIST"/>
    <property type="match status" value="1"/>
</dbReference>
<gene>
    <name evidence="2" type="ORF">F9817_14990</name>
</gene>
<sequence>MLTTSFVIESDATHRELHKALKEISIAADCEVLVQLFSSQSPNIVQSMANIILAVFPRAHLIGMSTTQVIHHGDIFSNQTLVSISQLQQTTLTSAKVLYGRDPVRDGYDLMNQLELTDDSKCIISFADRMNNESYERFKVFDQREKVVPITGGTSVPTEYGQWVLFGNQCYQNAIVAIALTDKTLFFEVGGYKQWNPIGRSFRVTKADGNFVSGIDNKPIEDLYRYYLNYGEQLDCQLLKSFPLVKEGKEDQDVYIPQVFRDGAIQFSNRLMIGDEVRFCFDHPSLTLEQVKMGAHRLNEQTPEKIFVYNCITRLRFIEHNKELQPLQGVTNICGCYCMGEFWHDGSHQRVMHHSMTYLALREGDVQPHSDKQFLSAPSRGVTAPLFSLIRNAFSDIDMLNKGLEQKIQRQASLLTASYRIDTRTALPNRSVLQEHLSGIRDHEHLLTLKVTNFSQINEKYGYKVGDKLLLDLSVHFQLHINQNISVECKLYAIGVGEWAATFSSHKDSELIQKEFDCFVDELEHVNFEPYGLPEMDYLSISLCAGLVSRRDFPGQTADDLLLRSIEARRYAYKNNLHFCNALSLVGQDEVRREQLKWLSYVSRAVLDNNVLIYSQPIFEAGTHKKVSQECLVRLEEKGEIILPGRFLPVIAGTHLYTRLSHQLISRIGEFMRERDDSFSINLSPQDLMSDHTLAHLENMVRSLNAPGRFGLEVLETEQIKDYGRMIEVCDHFRSLGAKIVVDDFGSGYSNIDEIVKLEPQIIKLDGSLIRTIDSDPKQRKITEQLVKLCHVLDAQTVAEFVHNEQVCRICEDIGVDYLQGFYLGKPARLV</sequence>
<dbReference type="PANTHER" id="PTHR33121:SF79">
    <property type="entry name" value="CYCLIC DI-GMP PHOSPHODIESTERASE PDED-RELATED"/>
    <property type="match status" value="1"/>
</dbReference>
<evidence type="ECO:0000259" key="1">
    <source>
        <dbReference type="PROSITE" id="PS50883"/>
    </source>
</evidence>
<feature type="domain" description="EAL" evidence="1">
    <location>
        <begin position="595"/>
        <end position="831"/>
    </location>
</feature>
<dbReference type="InterPro" id="IPR050706">
    <property type="entry name" value="Cyclic-di-GMP_PDE-like"/>
</dbReference>
<accession>A0A7X4LM59</accession>
<dbReference type="SMART" id="SM00897">
    <property type="entry name" value="FIST"/>
    <property type="match status" value="1"/>
</dbReference>
<dbReference type="InterPro" id="IPR001633">
    <property type="entry name" value="EAL_dom"/>
</dbReference>
<reference evidence="2 3" key="1">
    <citation type="submission" date="2019-10" db="EMBL/GenBank/DDBJ databases">
        <title>Vibrio sp. nov. isolated from a shrimp pond.</title>
        <authorList>
            <person name="Gomez-Gil B."/>
            <person name="Enciso-Ibarra J."/>
            <person name="Enciso-Ibarra K."/>
            <person name="Bolan-Mejia C."/>
        </authorList>
    </citation>
    <scope>NUCLEOTIDE SEQUENCE [LARGE SCALE GENOMIC DNA]</scope>
    <source>
        <strain evidence="2 3">CAIM 722</strain>
    </source>
</reference>
<dbReference type="SMART" id="SM00052">
    <property type="entry name" value="EAL"/>
    <property type="match status" value="1"/>
</dbReference>
<dbReference type="GO" id="GO:0071111">
    <property type="term" value="F:cyclic-guanylate-specific phosphodiesterase activity"/>
    <property type="evidence" value="ECO:0007669"/>
    <property type="project" value="InterPro"/>
</dbReference>
<dbReference type="EMBL" id="WEKT01000030">
    <property type="protein sequence ID" value="MZI94502.1"/>
    <property type="molecule type" value="Genomic_DNA"/>
</dbReference>
<dbReference type="InterPro" id="IPR043128">
    <property type="entry name" value="Rev_trsase/Diguanyl_cyclase"/>
</dbReference>
<keyword evidence="3" id="KW-1185">Reference proteome</keyword>
<dbReference type="InterPro" id="IPR035919">
    <property type="entry name" value="EAL_sf"/>
</dbReference>
<dbReference type="Gene3D" id="3.30.70.270">
    <property type="match status" value="1"/>
</dbReference>
<proteinExistence type="predicted"/>
<dbReference type="Gene3D" id="3.20.20.450">
    <property type="entry name" value="EAL domain"/>
    <property type="match status" value="1"/>
</dbReference>
<dbReference type="Pfam" id="PF00563">
    <property type="entry name" value="EAL"/>
    <property type="match status" value="1"/>
</dbReference>
<evidence type="ECO:0000313" key="2">
    <source>
        <dbReference type="EMBL" id="MZI94502.1"/>
    </source>
</evidence>
<dbReference type="InterPro" id="IPR013702">
    <property type="entry name" value="FIST_domain_N"/>
</dbReference>
<dbReference type="Proteomes" id="UP000462621">
    <property type="component" value="Unassembled WGS sequence"/>
</dbReference>
<dbReference type="InterPro" id="IPR029787">
    <property type="entry name" value="Nucleotide_cyclase"/>
</dbReference>
<dbReference type="SMART" id="SM01204">
    <property type="entry name" value="FIST_C"/>
    <property type="match status" value="1"/>
</dbReference>
<dbReference type="InterPro" id="IPR019494">
    <property type="entry name" value="FIST_C"/>
</dbReference>
<dbReference type="AlphaFoldDB" id="A0A7X4LM59"/>
<dbReference type="Pfam" id="PF10442">
    <property type="entry name" value="FIST_C"/>
    <property type="match status" value="1"/>
</dbReference>
<dbReference type="RefSeq" id="WP_161156976.1">
    <property type="nucleotide sequence ID" value="NZ_WEKT01000030.1"/>
</dbReference>
<evidence type="ECO:0000313" key="3">
    <source>
        <dbReference type="Proteomes" id="UP000462621"/>
    </source>
</evidence>
<name>A0A7X4LM59_9VIBR</name>